<keyword evidence="2" id="KW-0812">Transmembrane</keyword>
<accession>A0A1V6S109</accession>
<organism evidence="4 5">
    <name type="scientific">Penicillium vulpinum</name>
    <dbReference type="NCBI Taxonomy" id="29845"/>
    <lineage>
        <taxon>Eukaryota</taxon>
        <taxon>Fungi</taxon>
        <taxon>Dikarya</taxon>
        <taxon>Ascomycota</taxon>
        <taxon>Pezizomycotina</taxon>
        <taxon>Eurotiomycetes</taxon>
        <taxon>Eurotiomycetidae</taxon>
        <taxon>Eurotiales</taxon>
        <taxon>Aspergillaceae</taxon>
        <taxon>Penicillium</taxon>
    </lineage>
</organism>
<comment type="caution">
    <text evidence="4">The sequence shown here is derived from an EMBL/GenBank/DDBJ whole genome shotgun (WGS) entry which is preliminary data.</text>
</comment>
<dbReference type="PANTHER" id="PTHR46082:SF6">
    <property type="entry name" value="AAA+ ATPASE DOMAIN-CONTAINING PROTEIN-RELATED"/>
    <property type="match status" value="1"/>
</dbReference>
<feature type="region of interest" description="Disordered" evidence="1">
    <location>
        <begin position="1330"/>
        <end position="1349"/>
    </location>
</feature>
<dbReference type="Gene3D" id="1.25.40.10">
    <property type="entry name" value="Tetratricopeptide repeat domain"/>
    <property type="match status" value="4"/>
</dbReference>
<dbReference type="PANTHER" id="PTHR46082">
    <property type="entry name" value="ATP/GTP-BINDING PROTEIN-RELATED"/>
    <property type="match status" value="1"/>
</dbReference>
<reference evidence="5" key="1">
    <citation type="journal article" date="2017" name="Nat. Microbiol.">
        <title>Global analysis of biosynthetic gene clusters reveals vast potential of secondary metabolite production in Penicillium species.</title>
        <authorList>
            <person name="Nielsen J.C."/>
            <person name="Grijseels S."/>
            <person name="Prigent S."/>
            <person name="Ji B."/>
            <person name="Dainat J."/>
            <person name="Nielsen K.F."/>
            <person name="Frisvad J.C."/>
            <person name="Workman M."/>
            <person name="Nielsen J."/>
        </authorList>
    </citation>
    <scope>NUCLEOTIDE SEQUENCE [LARGE SCALE GENOMIC DNA]</scope>
    <source>
        <strain evidence="5">IBT 29486</strain>
    </source>
</reference>
<feature type="transmembrane region" description="Helical" evidence="2">
    <location>
        <begin position="6"/>
        <end position="23"/>
    </location>
</feature>
<keyword evidence="5" id="KW-1185">Reference proteome</keyword>
<dbReference type="Proteomes" id="UP000191518">
    <property type="component" value="Unassembled WGS sequence"/>
</dbReference>
<sequence length="1349" mass="154674">MNQPTIPYLLTFVLSVAFIYYRVTKRIPSRLIADQAPRSRFELVPVKSYNVPARGRGVDIIFVHGLGSNPDTTWRARRSTNTSHPIEETRPNGEQYVNWVSDFLPSDLPPEVRKDARIFFYNYDSYWKRDAVYTRLQSVGTHLLEHIDGQIRQLKHEQGRYLIFVGHSYGGLVVKEALIRAKRIREFNQIVEQTRAILFLGTPHRGTSFGPWGRLAAFALQPLGSNPLILANLEYDSLVLSDLHEHFITSIRDDLQVVNFYEQRPLCIFQLWFFRWQIFCVPEGSATYPGVGKIGLAVDHYGLNKFESRNECYNSILSKLSRILTPLVEPTKHLYSVPLETVQTFTQRDQLWKELEEKLQIRHESASVPFAVTLHGLGGAGKSQLALKFTESNVNRFNPILWIDATREETVRSSFIRCAAEIGLPEEQEKQQSTALVDDRVIQGVLRWLRDRTEVDDEWLVIVDNADDFTWGLRKLMPKGTRGKIVITSRDDQSQKLIDRGCEKIRIDIMSPREARLVLLRHLSDDIDLLPKSVQNDCDEVANKLGYLPLALDLAGAYIGNSIAPEQSVRQYLEDYVKHRDELLQMNHLRGLSPTERTVWTVWDTTLEKIETEYTQLQPGLLLTFLAHFQGTIVQDEMFRLASLGMSAVVDEFGEGVSTEIRMFLPETEGKWDNFTYRHSIDVLARYSLIQRVHGEWPGTIMHSLVQWRAIHRDQNQQWEWWYTKFVLAACSQIKEEDHQPQFRRHLILHVPDVRNIDLSCIKNIEMGEVFIWNTLARVHYDEGRWEAAEQLEVQVMETSKTKLGEDHPDTLTSMANLASTYRNQGRWEAAEQLFVQVIETSKTKLGEDHPDTLTSIANLASTYRNQGRWEAAEQLEVQVIETRKTKLGEDYPSTLTSMANLASTYRNQGRWEEAEQLEVQVMETRKTKLGEDHPDTLASIANLASTYRNQGRWEAAEQLEVQVMETRKTKLGEDHPSTLTSIANLASTYRNQGRWEAAEQLEVQVMETRKTKLGEDHPDTLASIANLASTFWNQGRWEEAEQLEVQVIETRKTKLGEDHPSTLTSMANLASTYRNQGRWEAAEQLFVQVIETSKTKLGEDHPDTLTSMANLASTYRNQGRWKAAEQLFIQVIETSKTKLGEDHPNTLASTANLASTFWNQGRWEAAEQLFIQVIETSKMKLGEDHPDTLTSIANLASTYRNQGRWEAAEQLEVQVIETRKTKLGEDHPDTLTSMANLASTFWNQGRWEEAEQLEVQVIEISKTKLGEDHPDTLTSMANLAFTWKSAGHDAEAISLLRECLTKQKQTLGLNHPTTLSNSETLLAWETEVAGDTEGEWQTDEEWESDREY</sequence>
<dbReference type="InterPro" id="IPR029058">
    <property type="entry name" value="AB_hydrolase_fold"/>
</dbReference>
<dbReference type="GO" id="GO:0043531">
    <property type="term" value="F:ADP binding"/>
    <property type="evidence" value="ECO:0007669"/>
    <property type="project" value="InterPro"/>
</dbReference>
<dbReference type="InterPro" id="IPR027417">
    <property type="entry name" value="P-loop_NTPase"/>
</dbReference>
<gene>
    <name evidence="4" type="ORF">PENVUL_c013G01214</name>
</gene>
<dbReference type="EMBL" id="MDYP01000013">
    <property type="protein sequence ID" value="OQE07548.1"/>
    <property type="molecule type" value="Genomic_DNA"/>
</dbReference>
<dbReference type="GO" id="GO:0072330">
    <property type="term" value="P:monocarboxylic acid biosynthetic process"/>
    <property type="evidence" value="ECO:0007669"/>
    <property type="project" value="UniProtKB-ARBA"/>
</dbReference>
<keyword evidence="2" id="KW-1133">Transmembrane helix</keyword>
<dbReference type="GO" id="GO:0017000">
    <property type="term" value="P:antibiotic biosynthetic process"/>
    <property type="evidence" value="ECO:0007669"/>
    <property type="project" value="UniProtKB-ARBA"/>
</dbReference>
<dbReference type="SMART" id="SM00028">
    <property type="entry name" value="TPR"/>
    <property type="match status" value="11"/>
</dbReference>
<dbReference type="SUPFAM" id="SSF52540">
    <property type="entry name" value="P-loop containing nucleoside triphosphate hydrolases"/>
    <property type="match status" value="1"/>
</dbReference>
<protein>
    <recommendedName>
        <fullName evidence="3">NB-ARC domain-containing protein</fullName>
    </recommendedName>
</protein>
<dbReference type="Pfam" id="PF13374">
    <property type="entry name" value="TPR_10"/>
    <property type="match status" value="9"/>
</dbReference>
<dbReference type="InterPro" id="IPR019734">
    <property type="entry name" value="TPR_rpt"/>
</dbReference>
<dbReference type="Pfam" id="PF13424">
    <property type="entry name" value="TPR_12"/>
    <property type="match status" value="2"/>
</dbReference>
<dbReference type="Gene3D" id="3.40.50.300">
    <property type="entry name" value="P-loop containing nucleotide triphosphate hydrolases"/>
    <property type="match status" value="1"/>
</dbReference>
<evidence type="ECO:0000313" key="5">
    <source>
        <dbReference type="Proteomes" id="UP000191518"/>
    </source>
</evidence>
<dbReference type="Gene3D" id="3.40.50.1820">
    <property type="entry name" value="alpha/beta hydrolase"/>
    <property type="match status" value="1"/>
</dbReference>
<dbReference type="SUPFAM" id="SSF48452">
    <property type="entry name" value="TPR-like"/>
    <property type="match status" value="4"/>
</dbReference>
<dbReference type="SUPFAM" id="SSF53474">
    <property type="entry name" value="alpha/beta-Hydrolases"/>
    <property type="match status" value="1"/>
</dbReference>
<feature type="domain" description="NB-ARC" evidence="3">
    <location>
        <begin position="353"/>
        <end position="515"/>
    </location>
</feature>
<evidence type="ECO:0000256" key="1">
    <source>
        <dbReference type="SAM" id="MobiDB-lite"/>
    </source>
</evidence>
<proteinExistence type="predicted"/>
<keyword evidence="2" id="KW-0472">Membrane</keyword>
<dbReference type="STRING" id="29845.A0A1V6S109"/>
<name>A0A1V6S109_9EURO</name>
<dbReference type="PRINTS" id="PR00381">
    <property type="entry name" value="KINESINLIGHT"/>
</dbReference>
<evidence type="ECO:0000259" key="3">
    <source>
        <dbReference type="Pfam" id="PF00931"/>
    </source>
</evidence>
<dbReference type="Pfam" id="PF00931">
    <property type="entry name" value="NB-ARC"/>
    <property type="match status" value="1"/>
</dbReference>
<dbReference type="InterPro" id="IPR053137">
    <property type="entry name" value="NLR-like"/>
</dbReference>
<dbReference type="InterPro" id="IPR002182">
    <property type="entry name" value="NB-ARC"/>
</dbReference>
<dbReference type="InterPro" id="IPR011990">
    <property type="entry name" value="TPR-like_helical_dom_sf"/>
</dbReference>
<evidence type="ECO:0000313" key="4">
    <source>
        <dbReference type="EMBL" id="OQE07548.1"/>
    </source>
</evidence>
<evidence type="ECO:0000256" key="2">
    <source>
        <dbReference type="SAM" id="Phobius"/>
    </source>
</evidence>